<dbReference type="GO" id="GO:0034314">
    <property type="term" value="P:Arp2/3 complex-mediated actin nucleation"/>
    <property type="evidence" value="ECO:0007669"/>
    <property type="project" value="InterPro"/>
</dbReference>
<dbReference type="GO" id="GO:0003779">
    <property type="term" value="F:actin binding"/>
    <property type="evidence" value="ECO:0007669"/>
    <property type="project" value="UniProtKB-KW"/>
</dbReference>
<comment type="caution">
    <text evidence="8">The sequence shown here is derived from an EMBL/GenBank/DDBJ whole genome shotgun (WGS) entry which is preliminary data.</text>
</comment>
<evidence type="ECO:0000256" key="2">
    <source>
        <dbReference type="ARBA" id="ARBA00010856"/>
    </source>
</evidence>
<comment type="subcellular location">
    <subcellularLocation>
        <location evidence="1">Cytoplasm</location>
        <location evidence="1">Cytoskeleton</location>
    </subcellularLocation>
</comment>
<keyword evidence="4" id="KW-0009">Actin-binding</keyword>
<dbReference type="GO" id="GO:0030833">
    <property type="term" value="P:regulation of actin filament polymerization"/>
    <property type="evidence" value="ECO:0007669"/>
    <property type="project" value="InterPro"/>
</dbReference>
<protein>
    <submittedName>
        <fullName evidence="8">Uncharacterized protein</fullName>
    </submittedName>
</protein>
<dbReference type="Gene3D" id="1.10.1760.10">
    <property type="entry name" value="Actin-related protein 2/3 complex subunit 3"/>
    <property type="match status" value="1"/>
</dbReference>
<dbReference type="EMBL" id="JAULJE010000012">
    <property type="protein sequence ID" value="KAK1336828.1"/>
    <property type="molecule type" value="Genomic_DNA"/>
</dbReference>
<evidence type="ECO:0000256" key="4">
    <source>
        <dbReference type="ARBA" id="ARBA00023203"/>
    </source>
</evidence>
<dbReference type="SUPFAM" id="SSF69060">
    <property type="entry name" value="Arp2/3 complex 21 kDa subunit ARPC3"/>
    <property type="match status" value="1"/>
</dbReference>
<dbReference type="InterPro" id="IPR036753">
    <property type="entry name" value="ARPC3_sf"/>
</dbReference>
<accession>A0AA40HSY0</accession>
<dbReference type="InterPro" id="IPR007204">
    <property type="entry name" value="ARPC3"/>
</dbReference>
<keyword evidence="3" id="KW-0963">Cytoplasm</keyword>
<keyword evidence="9" id="KW-1185">Reference proteome</keyword>
<dbReference type="Proteomes" id="UP001177744">
    <property type="component" value="Unassembled WGS sequence"/>
</dbReference>
<evidence type="ECO:0000256" key="7">
    <source>
        <dbReference type="SAM" id="MobiDB-lite"/>
    </source>
</evidence>
<evidence type="ECO:0000256" key="5">
    <source>
        <dbReference type="ARBA" id="ARBA00023212"/>
    </source>
</evidence>
<dbReference type="GO" id="GO:0005885">
    <property type="term" value="C:Arp2/3 protein complex"/>
    <property type="evidence" value="ECO:0007669"/>
    <property type="project" value="InterPro"/>
</dbReference>
<evidence type="ECO:0000256" key="1">
    <source>
        <dbReference type="ARBA" id="ARBA00004245"/>
    </source>
</evidence>
<gene>
    <name evidence="8" type="ORF">QTO34_002863</name>
</gene>
<evidence type="ECO:0000313" key="8">
    <source>
        <dbReference type="EMBL" id="KAK1336828.1"/>
    </source>
</evidence>
<comment type="function">
    <text evidence="6">Component of the Arp2/3 complex, a multiprotein complex that mediates actin polymerization upon stimulation by nucleation-promoting factor (NPF). The Arp2/3 complex mediates the formation of branched actin networks in the cytoplasm, providing the force for cell motility. In addition to its role in the cytoplasmic cytoskeleton, the Arp2/3 complex also promotes actin polymerization in the nucleus, thereby regulating gene transcription and repair of damaged DNA. The Arp2/3 complex promotes homologous recombination (HR) repair in response to DNA damage by promoting nuclear actin polymerization, leading to drive motility of double-strand breaks (DSBs).</text>
</comment>
<evidence type="ECO:0000256" key="6">
    <source>
        <dbReference type="ARBA" id="ARBA00045382"/>
    </source>
</evidence>
<comment type="similarity">
    <text evidence="2">Belongs to the ARPC3 family.</text>
</comment>
<reference evidence="8" key="1">
    <citation type="submission" date="2023-06" db="EMBL/GenBank/DDBJ databases">
        <title>Reference genome for the Northern bat (Eptesicus nilssonii), a most northern bat species.</title>
        <authorList>
            <person name="Laine V.N."/>
            <person name="Pulliainen A.T."/>
            <person name="Lilley T.M."/>
        </authorList>
    </citation>
    <scope>NUCLEOTIDE SEQUENCE</scope>
    <source>
        <strain evidence="8">BLF_Eptnil</strain>
        <tissue evidence="8">Kidney</tissue>
    </source>
</reference>
<dbReference type="PANTHER" id="PTHR12391">
    <property type="entry name" value="ARP2/3 COMPLEX 21 KD SUBUNIT"/>
    <property type="match status" value="1"/>
</dbReference>
<sequence length="237" mass="26072">MVPEELPGSLSSGQRAGAAELARQHAREQVSSCGCREVVSTHCKLSGQQASSPAPTSTVFCAAVRGDGRRPAAALDHELTLWLEAMGHQDAGFSLFSQTPKSLETRHCRHQFKGPAPRETKDTDIVDEAFYNFRPVSSSKSKLQKCNSKSQGEQKVYALESVTSRFPESLVFPFTRCMSIPQTHRKRRAEGLLAAAVARGWTETREECSTSDDEPSKWPTGFVRRQCMNKSLSGPGR</sequence>
<evidence type="ECO:0000313" key="9">
    <source>
        <dbReference type="Proteomes" id="UP001177744"/>
    </source>
</evidence>
<feature type="region of interest" description="Disordered" evidence="7">
    <location>
        <begin position="1"/>
        <end position="23"/>
    </location>
</feature>
<organism evidence="8 9">
    <name type="scientific">Cnephaeus nilssonii</name>
    <name type="common">Northern bat</name>
    <name type="synonym">Eptesicus nilssonii</name>
    <dbReference type="NCBI Taxonomy" id="3371016"/>
    <lineage>
        <taxon>Eukaryota</taxon>
        <taxon>Metazoa</taxon>
        <taxon>Chordata</taxon>
        <taxon>Craniata</taxon>
        <taxon>Vertebrata</taxon>
        <taxon>Euteleostomi</taxon>
        <taxon>Mammalia</taxon>
        <taxon>Eutheria</taxon>
        <taxon>Laurasiatheria</taxon>
        <taxon>Chiroptera</taxon>
        <taxon>Yangochiroptera</taxon>
        <taxon>Vespertilionidae</taxon>
        <taxon>Cnephaeus</taxon>
    </lineage>
</organism>
<name>A0AA40HSY0_CNENI</name>
<evidence type="ECO:0000256" key="3">
    <source>
        <dbReference type="ARBA" id="ARBA00022490"/>
    </source>
</evidence>
<proteinExistence type="inferred from homology"/>
<keyword evidence="5" id="KW-0206">Cytoskeleton</keyword>
<dbReference type="AlphaFoldDB" id="A0AA40HSY0"/>